<dbReference type="AlphaFoldDB" id="A0A6G4HUR8"/>
<reference evidence="1" key="1">
    <citation type="submission" date="2019-04" db="EMBL/GenBank/DDBJ databases">
        <title>Genome sequencing of Clostridium botulinum Groups I-IV and Clostridium butyricum.</title>
        <authorList>
            <person name="Brunt J."/>
            <person name="Van Vliet A.H.M."/>
            <person name="Stringer S.C."/>
            <person name="Carter A.T."/>
            <person name="Peck M.W."/>
        </authorList>
    </citation>
    <scope>NUCLEOTIDE SEQUENCE</scope>
    <source>
        <strain evidence="1">751/1</strain>
    </source>
</reference>
<evidence type="ECO:0000313" key="1">
    <source>
        <dbReference type="EMBL" id="NFV17002.1"/>
    </source>
</evidence>
<proteinExistence type="predicted"/>
<name>A0A6G4HUR8_CLOBO</name>
<comment type="caution">
    <text evidence="1">The sequence shown here is derived from an EMBL/GenBank/DDBJ whole genome shotgun (WGS) entry which is preliminary data.</text>
</comment>
<accession>A0A6G4HUR8</accession>
<dbReference type="GO" id="GO:0016829">
    <property type="term" value="F:lyase activity"/>
    <property type="evidence" value="ECO:0007669"/>
    <property type="project" value="UniProtKB-KW"/>
</dbReference>
<dbReference type="EMBL" id="SXEU01000005">
    <property type="protein sequence ID" value="NFV17002.1"/>
    <property type="molecule type" value="Genomic_DNA"/>
</dbReference>
<keyword evidence="1" id="KW-0456">Lyase</keyword>
<gene>
    <name evidence="1" type="ORF">FDG29_12635</name>
</gene>
<protein>
    <submittedName>
        <fullName evidence="1">Adenylosuccinate lyase</fullName>
    </submittedName>
</protein>
<organism evidence="1">
    <name type="scientific">Clostridium botulinum</name>
    <dbReference type="NCBI Taxonomy" id="1491"/>
    <lineage>
        <taxon>Bacteria</taxon>
        <taxon>Bacillati</taxon>
        <taxon>Bacillota</taxon>
        <taxon>Clostridia</taxon>
        <taxon>Eubacteriales</taxon>
        <taxon>Clostridiaceae</taxon>
        <taxon>Clostridium</taxon>
    </lineage>
</organism>
<sequence length="44" mass="5443">MIEYKKMYIVFLNYRWSFIKNNINTFNNKNQGIIEGESYVRYIS</sequence>